<feature type="region of interest" description="Disordered" evidence="1">
    <location>
        <begin position="813"/>
        <end position="847"/>
    </location>
</feature>
<gene>
    <name evidence="2" type="ORF">GYMLUDRAFT_42669</name>
</gene>
<feature type="compositionally biased region" description="Low complexity" evidence="1">
    <location>
        <begin position="816"/>
        <end position="828"/>
    </location>
</feature>
<dbReference type="OrthoDB" id="2591449at2759"/>
<feature type="compositionally biased region" description="Polar residues" evidence="1">
    <location>
        <begin position="636"/>
        <end position="653"/>
    </location>
</feature>
<feature type="compositionally biased region" description="Low complexity" evidence="1">
    <location>
        <begin position="670"/>
        <end position="684"/>
    </location>
</feature>
<name>A0A0D0BD87_9AGAR</name>
<feature type="region of interest" description="Disordered" evidence="1">
    <location>
        <begin position="369"/>
        <end position="397"/>
    </location>
</feature>
<evidence type="ECO:0000313" key="3">
    <source>
        <dbReference type="Proteomes" id="UP000053593"/>
    </source>
</evidence>
<dbReference type="HOGENOM" id="CLU_014635_0_0_1"/>
<organism evidence="2 3">
    <name type="scientific">Collybiopsis luxurians FD-317 M1</name>
    <dbReference type="NCBI Taxonomy" id="944289"/>
    <lineage>
        <taxon>Eukaryota</taxon>
        <taxon>Fungi</taxon>
        <taxon>Dikarya</taxon>
        <taxon>Basidiomycota</taxon>
        <taxon>Agaricomycotina</taxon>
        <taxon>Agaricomycetes</taxon>
        <taxon>Agaricomycetidae</taxon>
        <taxon>Agaricales</taxon>
        <taxon>Marasmiineae</taxon>
        <taxon>Omphalotaceae</taxon>
        <taxon>Collybiopsis</taxon>
        <taxon>Collybiopsis luxurians</taxon>
    </lineage>
</organism>
<feature type="compositionally biased region" description="Polar residues" evidence="1">
    <location>
        <begin position="829"/>
        <end position="841"/>
    </location>
</feature>
<proteinExistence type="predicted"/>
<feature type="compositionally biased region" description="Low complexity" evidence="1">
    <location>
        <begin position="198"/>
        <end position="215"/>
    </location>
</feature>
<reference evidence="2 3" key="1">
    <citation type="submission" date="2014-04" db="EMBL/GenBank/DDBJ databases">
        <title>Evolutionary Origins and Diversification of the Mycorrhizal Mutualists.</title>
        <authorList>
            <consortium name="DOE Joint Genome Institute"/>
            <consortium name="Mycorrhizal Genomics Consortium"/>
            <person name="Kohler A."/>
            <person name="Kuo A."/>
            <person name="Nagy L.G."/>
            <person name="Floudas D."/>
            <person name="Copeland A."/>
            <person name="Barry K.W."/>
            <person name="Cichocki N."/>
            <person name="Veneault-Fourrey C."/>
            <person name="LaButti K."/>
            <person name="Lindquist E.A."/>
            <person name="Lipzen A."/>
            <person name="Lundell T."/>
            <person name="Morin E."/>
            <person name="Murat C."/>
            <person name="Riley R."/>
            <person name="Ohm R."/>
            <person name="Sun H."/>
            <person name="Tunlid A."/>
            <person name="Henrissat B."/>
            <person name="Grigoriev I.V."/>
            <person name="Hibbett D.S."/>
            <person name="Martin F."/>
        </authorList>
    </citation>
    <scope>NUCLEOTIDE SEQUENCE [LARGE SCALE GENOMIC DNA]</scope>
    <source>
        <strain evidence="2 3">FD-317 M1</strain>
    </source>
</reference>
<feature type="region of interest" description="Disordered" evidence="1">
    <location>
        <begin position="1"/>
        <end position="40"/>
    </location>
</feature>
<feature type="region of interest" description="Disordered" evidence="1">
    <location>
        <begin position="553"/>
        <end position="693"/>
    </location>
</feature>
<feature type="region of interest" description="Disordered" evidence="1">
    <location>
        <begin position="185"/>
        <end position="215"/>
    </location>
</feature>
<dbReference type="AlphaFoldDB" id="A0A0D0BD87"/>
<feature type="region of interest" description="Disordered" evidence="1">
    <location>
        <begin position="732"/>
        <end position="770"/>
    </location>
</feature>
<evidence type="ECO:0000313" key="2">
    <source>
        <dbReference type="EMBL" id="KIK61645.1"/>
    </source>
</evidence>
<feature type="region of interest" description="Disordered" evidence="1">
    <location>
        <begin position="504"/>
        <end position="538"/>
    </location>
</feature>
<feature type="compositionally biased region" description="Polar residues" evidence="1">
    <location>
        <begin position="463"/>
        <end position="477"/>
    </location>
</feature>
<dbReference type="EMBL" id="KN834770">
    <property type="protein sequence ID" value="KIK61645.1"/>
    <property type="molecule type" value="Genomic_DNA"/>
</dbReference>
<sequence>MTSPSSPTIPRRRLSSRRGSVSAPDPYAKHGEINLNPNRFSTSTLTIVKVVATPSPSDSITAAHSAFANASISNTISLKDPPLPGHRRSHRRIGSNEGARGRPEAPGGSPRMSFAFSSFGPRTSQSDGTSGRTPSPSSTPPSPSRHRPASPGGNRSSTSGYTAPKPKLTPDQLYDLAHQATNSHYLPLSSPSIHRGSPRLSGSPRPSSSAGSFSAGTAPATFTPLHPSIYLPFVDRTAEVKALIESTPTRKLFALLKQTFPKSNSVGSHSSTAQDIKSPASPAFAGNISSTSEIQIPSDPKSWSFDHLICYITTTSREQEPDTLWAMKVRTCVISHSELIWERIKGALGVPPELDVDFDFALEMNADVFESSESESDSEREIQTSSSLKTPRTDDMEDAGMKARGYWEGWDAVMESPVFDRSSAPSSALASALTPAVSPSAGLIQEPLPMKVTNAILPPHNDLSGSGQTTVSPTPVDNRSRDNSQAVDAVPILDVKSRRNEKFNAHSSLGSFSSLSSSSYPSMSSLITSPPITGPNPQTGVIIEPLIISQSQSSITSPGLNPPPLSLPTSLADPSGASNTNALGDILEGAEEEEDEEKDEKTKDQKKAGSEDPPSPGTSSESAIDPAQIHGLRISLPSSSMIDGASSNPSSPVFSLHRPFSELSQNRPESLTSTLSRSNSLSHTRNTDPKRLSWGSVGIGASLHRSQSVGQVGSGLMRTGSAGSITSIRSYGHPAPGYSSDHSSHGSGPGVSDWEGGYDPVGDRSPGNPLFPSNFARLATGPTLIANNPALRSPPMPPPSKYPYLLHSRKNKFKRSGSSASGVSAATSNDYAITVGSNSSAVGELAE</sequence>
<feature type="region of interest" description="Disordered" evidence="1">
    <location>
        <begin position="459"/>
        <end position="484"/>
    </location>
</feature>
<protein>
    <submittedName>
        <fullName evidence="2">Uncharacterized protein</fullName>
    </submittedName>
</protein>
<evidence type="ECO:0000256" key="1">
    <source>
        <dbReference type="SAM" id="MobiDB-lite"/>
    </source>
</evidence>
<accession>A0A0D0BD87</accession>
<dbReference type="Proteomes" id="UP000053593">
    <property type="component" value="Unassembled WGS sequence"/>
</dbReference>
<feature type="compositionally biased region" description="Basic and acidic residues" evidence="1">
    <location>
        <begin position="599"/>
        <end position="610"/>
    </location>
</feature>
<feature type="region of interest" description="Disordered" evidence="1">
    <location>
        <begin position="75"/>
        <end position="169"/>
    </location>
</feature>
<feature type="compositionally biased region" description="Acidic residues" evidence="1">
    <location>
        <begin position="588"/>
        <end position="598"/>
    </location>
</feature>
<keyword evidence="3" id="KW-1185">Reference proteome</keyword>
<feature type="compositionally biased region" description="Low complexity" evidence="1">
    <location>
        <begin position="507"/>
        <end position="529"/>
    </location>
</feature>